<dbReference type="EMBL" id="BMYW01000013">
    <property type="protein sequence ID" value="GGX99739.1"/>
    <property type="molecule type" value="Genomic_DNA"/>
</dbReference>
<organism evidence="1 2">
    <name type="scientific">Vogesella alkaliphila</name>
    <dbReference type="NCBI Taxonomy" id="1193621"/>
    <lineage>
        <taxon>Bacteria</taxon>
        <taxon>Pseudomonadati</taxon>
        <taxon>Pseudomonadota</taxon>
        <taxon>Betaproteobacteria</taxon>
        <taxon>Neisseriales</taxon>
        <taxon>Chromobacteriaceae</taxon>
        <taxon>Vogesella</taxon>
    </lineage>
</organism>
<reference evidence="2" key="1">
    <citation type="journal article" date="2019" name="Int. J. Syst. Evol. Microbiol.">
        <title>The Global Catalogue of Microorganisms (GCM) 10K type strain sequencing project: providing services to taxonomists for standard genome sequencing and annotation.</title>
        <authorList>
            <consortium name="The Broad Institute Genomics Platform"/>
            <consortium name="The Broad Institute Genome Sequencing Center for Infectious Disease"/>
            <person name="Wu L."/>
            <person name="Ma J."/>
        </authorList>
    </citation>
    <scope>NUCLEOTIDE SEQUENCE [LARGE SCALE GENOMIC DNA]</scope>
    <source>
        <strain evidence="2">KCTC 32041</strain>
    </source>
</reference>
<comment type="caution">
    <text evidence="1">The sequence shown here is derived from an EMBL/GenBank/DDBJ whole genome shotgun (WGS) entry which is preliminary data.</text>
</comment>
<dbReference type="Pfam" id="PF13384">
    <property type="entry name" value="HTH_23"/>
    <property type="match status" value="1"/>
</dbReference>
<gene>
    <name evidence="1" type="ORF">GCM10011290_29580</name>
</gene>
<evidence type="ECO:0008006" key="3">
    <source>
        <dbReference type="Google" id="ProtNLM"/>
    </source>
</evidence>
<accession>A0ABQ2Z2F3</accession>
<evidence type="ECO:0000313" key="1">
    <source>
        <dbReference type="EMBL" id="GGX99739.1"/>
    </source>
</evidence>
<dbReference type="RefSeq" id="WP_189375361.1">
    <property type="nucleotide sequence ID" value="NZ_BMYW01000013.1"/>
</dbReference>
<keyword evidence="2" id="KW-1185">Reference proteome</keyword>
<sequence length="74" mass="7849">MTTLKNLPSPTDPEKALAAVVSLRVTADKLELSAVAAALEQGWSWSQIAEALGVSKQAAHKRLASLIPKSAVRR</sequence>
<evidence type="ECO:0000313" key="2">
    <source>
        <dbReference type="Proteomes" id="UP000600877"/>
    </source>
</evidence>
<dbReference type="Proteomes" id="UP000600877">
    <property type="component" value="Unassembled WGS sequence"/>
</dbReference>
<protein>
    <recommendedName>
        <fullName evidence="3">Homeodomain-like domain-containing protein</fullName>
    </recommendedName>
</protein>
<proteinExistence type="predicted"/>
<name>A0ABQ2Z2F3_9NEIS</name>